<dbReference type="Proteomes" id="UP000261600">
    <property type="component" value="Unplaced"/>
</dbReference>
<keyword evidence="2" id="KW-0732">Signal</keyword>
<reference evidence="4" key="2">
    <citation type="submission" date="2025-09" db="UniProtKB">
        <authorList>
            <consortium name="Ensembl"/>
        </authorList>
    </citation>
    <scope>IDENTIFICATION</scope>
</reference>
<dbReference type="InterPro" id="IPR013098">
    <property type="entry name" value="Ig_I-set"/>
</dbReference>
<feature type="chain" id="PRO_5018643385" description="Immunoglobulin domain-containing protein" evidence="2">
    <location>
        <begin position="25"/>
        <end position="213"/>
    </location>
</feature>
<dbReference type="STRING" id="43700.ENSMALP00000031660"/>
<protein>
    <recommendedName>
        <fullName evidence="3">Immunoglobulin domain-containing protein</fullName>
    </recommendedName>
</protein>
<evidence type="ECO:0000259" key="3">
    <source>
        <dbReference type="SMART" id="SM00409"/>
    </source>
</evidence>
<organism evidence="4 5">
    <name type="scientific">Monopterus albus</name>
    <name type="common">Swamp eel</name>
    <dbReference type="NCBI Taxonomy" id="43700"/>
    <lineage>
        <taxon>Eukaryota</taxon>
        <taxon>Metazoa</taxon>
        <taxon>Chordata</taxon>
        <taxon>Craniata</taxon>
        <taxon>Vertebrata</taxon>
        <taxon>Euteleostomi</taxon>
        <taxon>Actinopterygii</taxon>
        <taxon>Neopterygii</taxon>
        <taxon>Teleostei</taxon>
        <taxon>Neoteleostei</taxon>
        <taxon>Acanthomorphata</taxon>
        <taxon>Anabantaria</taxon>
        <taxon>Synbranchiformes</taxon>
        <taxon>Synbranchidae</taxon>
        <taxon>Monopterus</taxon>
    </lineage>
</organism>
<name>A0A3Q3KE35_MONAL</name>
<dbReference type="Pfam" id="PF07679">
    <property type="entry name" value="I-set"/>
    <property type="match status" value="1"/>
</dbReference>
<dbReference type="InterPro" id="IPR003599">
    <property type="entry name" value="Ig_sub"/>
</dbReference>
<sequence length="213" mass="23177">METFSHYLLFLSLTVAVSVGLSETKNLTGKAGESITLNTGVTGLRGNYQVLWSYGVDKRVIINFDNGKLEWNESQRFQLDERTGSLTILSLHINDSGQYQGQIINGNGSQQTFNLTVVGECLEACGEANPKNVCVCMELHAEKLETDSIRTENLARDQRQTQTGHSGHHKGAVSAGEGPGAAHGHIARDKPCRWGLQSPCCLHPHSCIQEVSG</sequence>
<accession>A0A3Q3KE35</accession>
<reference evidence="4" key="1">
    <citation type="submission" date="2025-08" db="UniProtKB">
        <authorList>
            <consortium name="Ensembl"/>
        </authorList>
    </citation>
    <scope>IDENTIFICATION</scope>
</reference>
<dbReference type="PANTHER" id="PTHR21063">
    <property type="entry name" value="LFA-3"/>
    <property type="match status" value="1"/>
</dbReference>
<evidence type="ECO:0000313" key="4">
    <source>
        <dbReference type="Ensembl" id="ENSMALP00000031660.1"/>
    </source>
</evidence>
<dbReference type="AlphaFoldDB" id="A0A3Q3KE35"/>
<dbReference type="InterPro" id="IPR036179">
    <property type="entry name" value="Ig-like_dom_sf"/>
</dbReference>
<feature type="region of interest" description="Disordered" evidence="1">
    <location>
        <begin position="157"/>
        <end position="184"/>
    </location>
</feature>
<proteinExistence type="predicted"/>
<dbReference type="Ensembl" id="ENSMALT00000032212.1">
    <property type="protein sequence ID" value="ENSMALP00000031660.1"/>
    <property type="gene ID" value="ENSMALG00000021848.1"/>
</dbReference>
<evidence type="ECO:0000256" key="1">
    <source>
        <dbReference type="SAM" id="MobiDB-lite"/>
    </source>
</evidence>
<dbReference type="InterPro" id="IPR013783">
    <property type="entry name" value="Ig-like_fold"/>
</dbReference>
<evidence type="ECO:0000313" key="5">
    <source>
        <dbReference type="Proteomes" id="UP000261600"/>
    </source>
</evidence>
<evidence type="ECO:0000256" key="2">
    <source>
        <dbReference type="SAM" id="SignalP"/>
    </source>
</evidence>
<keyword evidence="5" id="KW-1185">Reference proteome</keyword>
<dbReference type="PANTHER" id="PTHR21063:SF4">
    <property type="entry name" value="CD48 ANTIGEN-RELATED"/>
    <property type="match status" value="1"/>
</dbReference>
<dbReference type="SUPFAM" id="SSF48726">
    <property type="entry name" value="Immunoglobulin"/>
    <property type="match status" value="1"/>
</dbReference>
<dbReference type="Gene3D" id="2.60.40.10">
    <property type="entry name" value="Immunoglobulins"/>
    <property type="match status" value="1"/>
</dbReference>
<feature type="domain" description="Immunoglobulin" evidence="3">
    <location>
        <begin position="24"/>
        <end position="118"/>
    </location>
</feature>
<feature type="signal peptide" evidence="2">
    <location>
        <begin position="1"/>
        <end position="24"/>
    </location>
</feature>
<dbReference type="SMART" id="SM00409">
    <property type="entry name" value="IG"/>
    <property type="match status" value="1"/>
</dbReference>